<comment type="caution">
    <text evidence="1">The sequence shown here is derived from an EMBL/GenBank/DDBJ whole genome shotgun (WGS) entry which is preliminary data.</text>
</comment>
<accession>A0A8H2VXM3</accession>
<keyword evidence="2" id="KW-1185">Reference proteome</keyword>
<proteinExistence type="predicted"/>
<sequence length="326" mass="37932">MSLVHDSPLNLGLLQLPNLIRIMIWDEVLSQKENQYIESHNRLSLLLTCRTIHFDLGMLWPKALLENRTFTFPTLESFLKSAPSYTHGKQVLIRSVHIQFHETPDSESYHGSFQVPYSRHKFLLGEILLPKYHGIREWTIDVSNLFSGLGNDTPNKFFMQRYISYFVRYCPAEHFKLIFNTCNGSILNCAQPREGFALERIHNCTLLDFEIAAEKLSRPSNVLGDWSGSTMLVLHRPTLASRVPNPEVPYHTYYNHDPRDPWREIKASVREKITHGAAWRLEIWKRARDTKLDAIDMANASLILPSRIGEISDLRSLINWQRQRHL</sequence>
<protein>
    <submittedName>
        <fullName evidence="1">1d2ba9cb-fc6b-4f12-98da-ff57b57f00b0-CDS</fullName>
    </submittedName>
</protein>
<gene>
    <name evidence="1" type="ORF">SCLTRI_LOCUS6334</name>
</gene>
<evidence type="ECO:0000313" key="1">
    <source>
        <dbReference type="EMBL" id="CAD6446542.1"/>
    </source>
</evidence>
<dbReference type="Proteomes" id="UP000624404">
    <property type="component" value="Unassembled WGS sequence"/>
</dbReference>
<dbReference type="AlphaFoldDB" id="A0A8H2VXM3"/>
<dbReference type="EMBL" id="CAJHIA010000021">
    <property type="protein sequence ID" value="CAD6446542.1"/>
    <property type="molecule type" value="Genomic_DNA"/>
</dbReference>
<evidence type="ECO:0000313" key="2">
    <source>
        <dbReference type="Proteomes" id="UP000624404"/>
    </source>
</evidence>
<reference evidence="1" key="1">
    <citation type="submission" date="2020-10" db="EMBL/GenBank/DDBJ databases">
        <authorList>
            <person name="Kusch S."/>
        </authorList>
    </citation>
    <scope>NUCLEOTIDE SEQUENCE</scope>
    <source>
        <strain evidence="1">SwB9</strain>
    </source>
</reference>
<organism evidence="1 2">
    <name type="scientific">Sclerotinia trifoliorum</name>
    <dbReference type="NCBI Taxonomy" id="28548"/>
    <lineage>
        <taxon>Eukaryota</taxon>
        <taxon>Fungi</taxon>
        <taxon>Dikarya</taxon>
        <taxon>Ascomycota</taxon>
        <taxon>Pezizomycotina</taxon>
        <taxon>Leotiomycetes</taxon>
        <taxon>Helotiales</taxon>
        <taxon>Sclerotiniaceae</taxon>
        <taxon>Sclerotinia</taxon>
    </lineage>
</organism>
<name>A0A8H2VXM3_9HELO</name>
<dbReference type="OrthoDB" id="3519551at2759"/>